<reference evidence="3" key="1">
    <citation type="journal article" date="2019" name="Int. J. Syst. Evol. Microbiol.">
        <title>The Global Catalogue of Microorganisms (GCM) 10K type strain sequencing project: providing services to taxonomists for standard genome sequencing and annotation.</title>
        <authorList>
            <consortium name="The Broad Institute Genomics Platform"/>
            <consortium name="The Broad Institute Genome Sequencing Center for Infectious Disease"/>
            <person name="Wu L."/>
            <person name="Ma J."/>
        </authorList>
    </citation>
    <scope>NUCLEOTIDE SEQUENCE [LARGE SCALE GENOMIC DNA]</scope>
    <source>
        <strain evidence="3">KCTC 42248</strain>
    </source>
</reference>
<evidence type="ECO:0008006" key="4">
    <source>
        <dbReference type="Google" id="ProtNLM"/>
    </source>
</evidence>
<dbReference type="PROSITE" id="PS51257">
    <property type="entry name" value="PROKAR_LIPOPROTEIN"/>
    <property type="match status" value="1"/>
</dbReference>
<feature type="signal peptide" evidence="1">
    <location>
        <begin position="1"/>
        <end position="18"/>
    </location>
</feature>
<comment type="caution">
    <text evidence="2">The sequence shown here is derived from an EMBL/GenBank/DDBJ whole genome shotgun (WGS) entry which is preliminary data.</text>
</comment>
<dbReference type="RefSeq" id="WP_380869358.1">
    <property type="nucleotide sequence ID" value="NZ_JBHUMA010000006.1"/>
</dbReference>
<gene>
    <name evidence="2" type="ORF">ACFSQ3_09730</name>
</gene>
<evidence type="ECO:0000256" key="1">
    <source>
        <dbReference type="SAM" id="SignalP"/>
    </source>
</evidence>
<proteinExistence type="predicted"/>
<evidence type="ECO:0000313" key="2">
    <source>
        <dbReference type="EMBL" id="MFD2599232.1"/>
    </source>
</evidence>
<protein>
    <recommendedName>
        <fullName evidence="4">Lipoprotein</fullName>
    </recommendedName>
</protein>
<feature type="chain" id="PRO_5046362214" description="Lipoprotein" evidence="1">
    <location>
        <begin position="19"/>
        <end position="202"/>
    </location>
</feature>
<name>A0ABW5NJL2_9SPHI</name>
<sequence length="202" mass="22234">MKNILYSILLLAMFAACSKDENRDFENMTFQELYGGRPYRGTAKAIITGVGATEQTIDGDGRIVLMDETADSVSLVFLADFGKTGEVNMKLRGKQDGNSFRVEGDNIPGFFRVSNESIQGDIDNPTQTMKFAGTLKREQGILQLEVYFKEATESFPQGSSLKLHLETSRKLPQEGDDTSGCQTRVVPIWGPNGMTMGIVPDC</sequence>
<evidence type="ECO:0000313" key="3">
    <source>
        <dbReference type="Proteomes" id="UP001597393"/>
    </source>
</evidence>
<accession>A0ABW5NJL2</accession>
<keyword evidence="1" id="KW-0732">Signal</keyword>
<dbReference type="Proteomes" id="UP001597393">
    <property type="component" value="Unassembled WGS sequence"/>
</dbReference>
<dbReference type="EMBL" id="JBHUMA010000006">
    <property type="protein sequence ID" value="MFD2599232.1"/>
    <property type="molecule type" value="Genomic_DNA"/>
</dbReference>
<organism evidence="2 3">
    <name type="scientific">Sphingobacterium corticis</name>
    <dbReference type="NCBI Taxonomy" id="1812823"/>
    <lineage>
        <taxon>Bacteria</taxon>
        <taxon>Pseudomonadati</taxon>
        <taxon>Bacteroidota</taxon>
        <taxon>Sphingobacteriia</taxon>
        <taxon>Sphingobacteriales</taxon>
        <taxon>Sphingobacteriaceae</taxon>
        <taxon>Sphingobacterium</taxon>
    </lineage>
</organism>
<keyword evidence="3" id="KW-1185">Reference proteome</keyword>